<keyword evidence="4" id="KW-0378">Hydrolase</keyword>
<evidence type="ECO:0000256" key="1">
    <source>
        <dbReference type="ARBA" id="ARBA00000798"/>
    </source>
</evidence>
<proteinExistence type="inferred from homology"/>
<evidence type="ECO:0000313" key="11">
    <source>
        <dbReference type="Proteomes" id="UP001499974"/>
    </source>
</evidence>
<evidence type="ECO:0000256" key="6">
    <source>
        <dbReference type="ARBA" id="ARBA00023098"/>
    </source>
</evidence>
<evidence type="ECO:0000256" key="3">
    <source>
        <dbReference type="ARBA" id="ARBA00012027"/>
    </source>
</evidence>
<dbReference type="InterPro" id="IPR025202">
    <property type="entry name" value="PLD-like_dom"/>
</dbReference>
<dbReference type="InterPro" id="IPR051406">
    <property type="entry name" value="PLD_domain"/>
</dbReference>
<dbReference type="EMBL" id="BAABKM010000002">
    <property type="protein sequence ID" value="GAA4695908.1"/>
    <property type="molecule type" value="Genomic_DNA"/>
</dbReference>
<dbReference type="PANTHER" id="PTHR43856:SF1">
    <property type="entry name" value="MITOCHONDRIAL CARDIOLIPIN HYDROLASE"/>
    <property type="match status" value="1"/>
</dbReference>
<evidence type="ECO:0000256" key="5">
    <source>
        <dbReference type="ARBA" id="ARBA00022963"/>
    </source>
</evidence>
<comment type="similarity">
    <text evidence="2">Belongs to the phospholipase D family.</text>
</comment>
<dbReference type="Proteomes" id="UP001499974">
    <property type="component" value="Unassembled WGS sequence"/>
</dbReference>
<evidence type="ECO:0000256" key="2">
    <source>
        <dbReference type="ARBA" id="ARBA00008664"/>
    </source>
</evidence>
<sequence length="461" mass="50833">MRAGTPAASYVGESDLRHQVLRKIAIALAPALVVSVLAVGSPAVAAKPKPKPKYTPAAGPTFNNPYGSTDSRRAIIRKLLKTIDSVPRGEEIRIASWNVRSSNITAALLRANKRGVSVQVVMDGSNWAPDNRNPDAARLAYGLKQGSKKRKKAVNRSWLRRCQSACRGPHGIAHTKFYLFSKSGRAKNVVIYGSNNATELAADIQWNDVYTRVNKPDEYREFLSVFNEMAKDRKPKGGAYRQWNHGPFSAIFYPYSGKAVPSGDPALNVLNKVRCLGATGGTGVHGHTKIRIAQTAMYGDRGIAIAKRLAIMHRRGCDIRLVYAMFGNEVLRIMRQEAGRPIPMTHLAWDRDEDGIYDRYVHMKTLTISGVYDGKTNASVTINGSANWTHVSLVSDEVIGVIRSSYTTKRYSNWIDYLFTHRPSSWGTSTIGQTGNGNGGVERRSLDAPTVDPYALIKQEM</sequence>
<dbReference type="SUPFAM" id="SSF56024">
    <property type="entry name" value="Phospholipase D/nuclease"/>
    <property type="match status" value="2"/>
</dbReference>
<feature type="region of interest" description="Disordered" evidence="7">
    <location>
        <begin position="45"/>
        <end position="66"/>
    </location>
</feature>
<evidence type="ECO:0000256" key="7">
    <source>
        <dbReference type="SAM" id="MobiDB-lite"/>
    </source>
</evidence>
<dbReference type="EC" id="3.1.4.4" evidence="3"/>
<evidence type="ECO:0000256" key="8">
    <source>
        <dbReference type="SAM" id="Phobius"/>
    </source>
</evidence>
<dbReference type="Pfam" id="PF13091">
    <property type="entry name" value="PLDc_2"/>
    <property type="match status" value="2"/>
</dbReference>
<keyword evidence="11" id="KW-1185">Reference proteome</keyword>
<dbReference type="PANTHER" id="PTHR43856">
    <property type="entry name" value="CARDIOLIPIN HYDROLASE"/>
    <property type="match status" value="1"/>
</dbReference>
<keyword evidence="8" id="KW-0472">Membrane</keyword>
<keyword evidence="5" id="KW-0442">Lipid degradation</keyword>
<protein>
    <recommendedName>
        <fullName evidence="3">phospholipase D</fullName>
        <ecNumber evidence="3">3.1.4.4</ecNumber>
    </recommendedName>
</protein>
<comment type="caution">
    <text evidence="10">The sequence shown here is derived from an EMBL/GenBank/DDBJ whole genome shotgun (WGS) entry which is preliminary data.</text>
</comment>
<comment type="catalytic activity">
    <reaction evidence="1">
        <text>a 1,2-diacyl-sn-glycero-3-phosphocholine + H2O = a 1,2-diacyl-sn-glycero-3-phosphate + choline + H(+)</text>
        <dbReference type="Rhea" id="RHEA:14445"/>
        <dbReference type="ChEBI" id="CHEBI:15354"/>
        <dbReference type="ChEBI" id="CHEBI:15377"/>
        <dbReference type="ChEBI" id="CHEBI:15378"/>
        <dbReference type="ChEBI" id="CHEBI:57643"/>
        <dbReference type="ChEBI" id="CHEBI:58608"/>
        <dbReference type="EC" id="3.1.4.4"/>
    </reaction>
</comment>
<organism evidence="10 11">
    <name type="scientific">Nocardioides conyzicola</name>
    <dbReference type="NCBI Taxonomy" id="1651781"/>
    <lineage>
        <taxon>Bacteria</taxon>
        <taxon>Bacillati</taxon>
        <taxon>Actinomycetota</taxon>
        <taxon>Actinomycetes</taxon>
        <taxon>Propionibacteriales</taxon>
        <taxon>Nocardioidaceae</taxon>
        <taxon>Nocardioides</taxon>
    </lineage>
</organism>
<dbReference type="Gene3D" id="3.30.870.10">
    <property type="entry name" value="Endonuclease Chain A"/>
    <property type="match status" value="2"/>
</dbReference>
<accession>A0ABP8WV68</accession>
<keyword evidence="6" id="KW-0443">Lipid metabolism</keyword>
<feature type="transmembrane region" description="Helical" evidence="8">
    <location>
        <begin position="24"/>
        <end position="45"/>
    </location>
</feature>
<reference evidence="11" key="1">
    <citation type="journal article" date="2019" name="Int. J. Syst. Evol. Microbiol.">
        <title>The Global Catalogue of Microorganisms (GCM) 10K type strain sequencing project: providing services to taxonomists for standard genome sequencing and annotation.</title>
        <authorList>
            <consortium name="The Broad Institute Genomics Platform"/>
            <consortium name="The Broad Institute Genome Sequencing Center for Infectious Disease"/>
            <person name="Wu L."/>
            <person name="Ma J."/>
        </authorList>
    </citation>
    <scope>NUCLEOTIDE SEQUENCE [LARGE SCALE GENOMIC DNA]</scope>
    <source>
        <strain evidence="11">JCM 18531</strain>
    </source>
</reference>
<evidence type="ECO:0000259" key="9">
    <source>
        <dbReference type="Pfam" id="PF13091"/>
    </source>
</evidence>
<gene>
    <name evidence="10" type="ORF">GCM10023349_09090</name>
</gene>
<name>A0ABP8WV68_9ACTN</name>
<keyword evidence="8" id="KW-1133">Transmembrane helix</keyword>
<feature type="domain" description="Phospholipase D-like" evidence="9">
    <location>
        <begin position="288"/>
        <end position="417"/>
    </location>
</feature>
<keyword evidence="8" id="KW-0812">Transmembrane</keyword>
<feature type="domain" description="Phospholipase D-like" evidence="9">
    <location>
        <begin position="90"/>
        <end position="229"/>
    </location>
</feature>
<evidence type="ECO:0000313" key="10">
    <source>
        <dbReference type="EMBL" id="GAA4695908.1"/>
    </source>
</evidence>
<evidence type="ECO:0000256" key="4">
    <source>
        <dbReference type="ARBA" id="ARBA00022801"/>
    </source>
</evidence>